<comment type="caution">
    <text evidence="1">The sequence shown here is derived from an EMBL/GenBank/DDBJ whole genome shotgun (WGS) entry which is preliminary data.</text>
</comment>
<accession>A0A414P843</accession>
<organism evidence="1 2">
    <name type="scientific">[Ruminococcus] lactaris</name>
    <dbReference type="NCBI Taxonomy" id="46228"/>
    <lineage>
        <taxon>Bacteria</taxon>
        <taxon>Bacillati</taxon>
        <taxon>Bacillota</taxon>
        <taxon>Clostridia</taxon>
        <taxon>Lachnospirales</taxon>
        <taxon>Lachnospiraceae</taxon>
        <taxon>Mediterraneibacter</taxon>
    </lineage>
</organism>
<dbReference type="AlphaFoldDB" id="A0A414P843"/>
<dbReference type="RefSeq" id="WP_118212572.1">
    <property type="nucleotide sequence ID" value="NZ_JAQEAN010000008.1"/>
</dbReference>
<gene>
    <name evidence="1" type="ORF">DW672_03520</name>
</gene>
<protein>
    <submittedName>
        <fullName evidence="1">Uncharacterized protein</fullName>
    </submittedName>
</protein>
<evidence type="ECO:0000313" key="1">
    <source>
        <dbReference type="EMBL" id="RHF62322.1"/>
    </source>
</evidence>
<dbReference type="EMBL" id="QRHG01000006">
    <property type="protein sequence ID" value="RHF62322.1"/>
    <property type="molecule type" value="Genomic_DNA"/>
</dbReference>
<sequence>MQDIILSLCQKYGVDINVRRDLFQKATEIRVTDPARYEGYTTVISDEVLYNAIDPDIILLTNMAQIVRKLKLNEGEAWKVCPVCGGTGEVNQWADAKECGVCCGKGKVRIR</sequence>
<proteinExistence type="predicted"/>
<name>A0A414P843_9FIRM</name>
<reference evidence="1 2" key="1">
    <citation type="submission" date="2018-08" db="EMBL/GenBank/DDBJ databases">
        <title>A genome reference for cultivated species of the human gut microbiota.</title>
        <authorList>
            <person name="Zou Y."/>
            <person name="Xue W."/>
            <person name="Luo G."/>
        </authorList>
    </citation>
    <scope>NUCLEOTIDE SEQUENCE [LARGE SCALE GENOMIC DNA]</scope>
    <source>
        <strain evidence="1 2">AM25-1LB</strain>
    </source>
</reference>
<dbReference type="Proteomes" id="UP000284902">
    <property type="component" value="Unassembled WGS sequence"/>
</dbReference>
<evidence type="ECO:0000313" key="2">
    <source>
        <dbReference type="Proteomes" id="UP000284902"/>
    </source>
</evidence>